<dbReference type="Proteomes" id="UP000003195">
    <property type="component" value="Unassembled WGS sequence"/>
</dbReference>
<dbReference type="STRING" id="706434.HMPREF9429_01004"/>
<gene>
    <name evidence="1" type="ORF">HMPREF9429_01004</name>
</gene>
<name>E2ZCQ1_9FIRM</name>
<comment type="caution">
    <text evidence="1">The sequence shown here is derived from an EMBL/GenBank/DDBJ whole genome shotgun (WGS) entry which is preliminary data.</text>
</comment>
<dbReference type="AlphaFoldDB" id="E2ZCQ1"/>
<dbReference type="HOGENOM" id="CLU_104658_0_0_9"/>
<dbReference type="EMBL" id="AECS01000037">
    <property type="protein sequence ID" value="EFQ03822.1"/>
    <property type="molecule type" value="Genomic_DNA"/>
</dbReference>
<protein>
    <submittedName>
        <fullName evidence="1">Uncharacterized protein</fullName>
    </submittedName>
</protein>
<dbReference type="eggNOG" id="ENOG5032TJY">
    <property type="taxonomic scope" value="Bacteria"/>
</dbReference>
<accession>E2ZCQ1</accession>
<sequence length="225" mass="26015">MDERLIETVKQWNMDASLPLQVGDFTLRKDFSEASLQDDDYAVIFAYVNERKGWTVEGVYHNGSGDFSVRTDIGMLEFTLIEFITDDFATFTKMVEKRLPHIIETHYVHCREDFSVILTNKGVPDGDWQDLLPLEYAGFERIIEPSEAVRIINGSYMVVAYYDASTRSGVSIMYNLLRDDFFAERRVRNFPNLVHDFDSKTVDELRTALSENLRSVLDDVRGQIK</sequence>
<evidence type="ECO:0000313" key="2">
    <source>
        <dbReference type="Proteomes" id="UP000003195"/>
    </source>
</evidence>
<organism evidence="1 2">
    <name type="scientific">Megasphaera micronuciformis F0359</name>
    <dbReference type="NCBI Taxonomy" id="706434"/>
    <lineage>
        <taxon>Bacteria</taxon>
        <taxon>Bacillati</taxon>
        <taxon>Bacillota</taxon>
        <taxon>Negativicutes</taxon>
        <taxon>Veillonellales</taxon>
        <taxon>Veillonellaceae</taxon>
        <taxon>Megasphaera</taxon>
    </lineage>
</organism>
<dbReference type="OrthoDB" id="1633695at2"/>
<keyword evidence="2" id="KW-1185">Reference proteome</keyword>
<proteinExistence type="predicted"/>
<evidence type="ECO:0000313" key="1">
    <source>
        <dbReference type="EMBL" id="EFQ03822.1"/>
    </source>
</evidence>
<reference evidence="1 2" key="1">
    <citation type="submission" date="2010-08" db="EMBL/GenBank/DDBJ databases">
        <authorList>
            <person name="Weinstock G."/>
            <person name="Sodergren E."/>
            <person name="Clifton S."/>
            <person name="Fulton L."/>
            <person name="Fulton B."/>
            <person name="Courtney L."/>
            <person name="Fronick C."/>
            <person name="Harrison M."/>
            <person name="Strong C."/>
            <person name="Farmer C."/>
            <person name="Delahaunty K."/>
            <person name="Markovic C."/>
            <person name="Hall O."/>
            <person name="Minx P."/>
            <person name="Tomlinson C."/>
            <person name="Mitreva M."/>
            <person name="Hou S."/>
            <person name="Chen J."/>
            <person name="Wollam A."/>
            <person name="Pepin K.H."/>
            <person name="Johnson M."/>
            <person name="Bhonagiri V."/>
            <person name="Zhang X."/>
            <person name="Suruliraj S."/>
            <person name="Warren W."/>
            <person name="Chinwalla A."/>
            <person name="Mardis E.R."/>
            <person name="Wilson R.K."/>
        </authorList>
    </citation>
    <scope>NUCLEOTIDE SEQUENCE [LARGE SCALE GENOMIC DNA]</scope>
    <source>
        <strain evidence="1 2">F0359</strain>
    </source>
</reference>